<accession>A0ACC2Q6D7</accession>
<protein>
    <submittedName>
        <fullName evidence="1">Uncharacterized protein</fullName>
    </submittedName>
</protein>
<name>A0ACC2Q6D7_9NEOP</name>
<dbReference type="Proteomes" id="UP001231649">
    <property type="component" value="Chromosome 27"/>
</dbReference>
<evidence type="ECO:0000313" key="1">
    <source>
        <dbReference type="EMBL" id="KAJ8707529.1"/>
    </source>
</evidence>
<comment type="caution">
    <text evidence="1">The sequence shown here is derived from an EMBL/GenBank/DDBJ whole genome shotgun (WGS) entry which is preliminary data.</text>
</comment>
<reference evidence="1" key="1">
    <citation type="submission" date="2023-03" db="EMBL/GenBank/DDBJ databases">
        <title>Chromosome-level genomes of two armyworms, Mythimna separata and Mythimna loreyi, provide insights into the biosynthesis and reception of sex pheromones.</title>
        <authorList>
            <person name="Zhao H."/>
        </authorList>
    </citation>
    <scope>NUCLEOTIDE SEQUENCE</scope>
    <source>
        <strain evidence="1">BeijingLab</strain>
    </source>
</reference>
<dbReference type="EMBL" id="CM056803">
    <property type="protein sequence ID" value="KAJ8707529.1"/>
    <property type="molecule type" value="Genomic_DNA"/>
</dbReference>
<gene>
    <name evidence="1" type="ORF">PYW08_010781</name>
</gene>
<evidence type="ECO:0000313" key="2">
    <source>
        <dbReference type="Proteomes" id="UP001231649"/>
    </source>
</evidence>
<organism evidence="1 2">
    <name type="scientific">Mythimna loreyi</name>
    <dbReference type="NCBI Taxonomy" id="667449"/>
    <lineage>
        <taxon>Eukaryota</taxon>
        <taxon>Metazoa</taxon>
        <taxon>Ecdysozoa</taxon>
        <taxon>Arthropoda</taxon>
        <taxon>Hexapoda</taxon>
        <taxon>Insecta</taxon>
        <taxon>Pterygota</taxon>
        <taxon>Neoptera</taxon>
        <taxon>Endopterygota</taxon>
        <taxon>Lepidoptera</taxon>
        <taxon>Glossata</taxon>
        <taxon>Ditrysia</taxon>
        <taxon>Noctuoidea</taxon>
        <taxon>Noctuidae</taxon>
        <taxon>Noctuinae</taxon>
        <taxon>Hadenini</taxon>
        <taxon>Mythimna</taxon>
    </lineage>
</organism>
<sequence>MAADILIVLIYTLGFLCCGLCQLNLSEGSACTTNNINNGTCVRLYRCGSAVLTYLYRNSGFTDDKQLPVLPEICSYRNDEPVVCCTDCVFSEHDEFKESAIAPNGVLVSRHGPKAWKKCLDYFQRLPYACHGKGEVELKRDWKEASQCHNVTLNVQVTVGGQDPRPWKFPHLASLGYGDTVRTAQWLCEGTVISERFILTSAHCTNAGIFGTIAYAAVGIQNSDVSREEWKIYNIKKLIIYPEYNEPSWYHNLALLETETEIRFDKEILPACLDVGFHDISLAEVAGVPSANTEEAETLLNEADIATNETKAEIPMNKTKANNTGMQTIFVDKLDRTICKQAYKPHNNLIHGYDHKTQMCYGVRKNGGDTCKRISGSPLQIDQFRCQYTILGVTGQSPDCGKPGVPNIYTRIQSYVPWIESIVWPDKD</sequence>
<keyword evidence="2" id="KW-1185">Reference proteome</keyword>
<proteinExistence type="predicted"/>